<evidence type="ECO:0000313" key="3">
    <source>
        <dbReference type="Proteomes" id="UP000191897"/>
    </source>
</evidence>
<feature type="transmembrane region" description="Helical" evidence="1">
    <location>
        <begin position="44"/>
        <end position="63"/>
    </location>
</feature>
<protein>
    <submittedName>
        <fullName evidence="2">Uncharacterized protein</fullName>
    </submittedName>
</protein>
<dbReference type="Proteomes" id="UP000191897">
    <property type="component" value="Unassembled WGS sequence"/>
</dbReference>
<accession>A0A1S7SBQ0</accession>
<evidence type="ECO:0000256" key="1">
    <source>
        <dbReference type="SAM" id="Phobius"/>
    </source>
</evidence>
<keyword evidence="1" id="KW-0472">Membrane</keyword>
<sequence length="68" mass="7584">MPAVQNIKFKKIVTSLIYPALHPSGARQELNGVKILLLPTCLNLFRIFDLANIGIIFLNFVVLDSFAL</sequence>
<proteinExistence type="predicted"/>
<keyword evidence="1" id="KW-0812">Transmembrane</keyword>
<reference evidence="2 3" key="1">
    <citation type="submission" date="2016-01" db="EMBL/GenBank/DDBJ databases">
        <authorList>
            <person name="Oliw E.H."/>
        </authorList>
    </citation>
    <scope>NUCLEOTIDE SEQUENCE [LARGE SCALE GENOMIC DNA]</scope>
    <source>
        <strain evidence="2 3">Kerr 14</strain>
    </source>
</reference>
<dbReference type="AlphaFoldDB" id="A0A1S7SBQ0"/>
<dbReference type="EMBL" id="FBWC01000037">
    <property type="protein sequence ID" value="CUX66131.1"/>
    <property type="molecule type" value="Genomic_DNA"/>
</dbReference>
<keyword evidence="1" id="KW-1133">Transmembrane helix</keyword>
<organism evidence="2 3">
    <name type="scientific">Agrobacterium tumefaciens str. Kerr 14</name>
    <dbReference type="NCBI Taxonomy" id="1183424"/>
    <lineage>
        <taxon>Bacteria</taxon>
        <taxon>Pseudomonadati</taxon>
        <taxon>Pseudomonadota</taxon>
        <taxon>Alphaproteobacteria</taxon>
        <taxon>Hyphomicrobiales</taxon>
        <taxon>Rhizobiaceae</taxon>
        <taxon>Rhizobium/Agrobacterium group</taxon>
        <taxon>Agrobacterium</taxon>
        <taxon>Agrobacterium tumefaciens complex</taxon>
    </lineage>
</organism>
<gene>
    <name evidence="2" type="ORF">AGR4C_pa60073</name>
</gene>
<evidence type="ECO:0000313" key="2">
    <source>
        <dbReference type="EMBL" id="CUX66131.1"/>
    </source>
</evidence>
<name>A0A1S7SBQ0_AGRTU</name>